<dbReference type="Gene3D" id="2.30.30.40">
    <property type="entry name" value="SH3 Domains"/>
    <property type="match status" value="1"/>
</dbReference>
<evidence type="ECO:0000256" key="7">
    <source>
        <dbReference type="ARBA" id="ARBA00022583"/>
    </source>
</evidence>
<dbReference type="PROSITE" id="PS51741">
    <property type="entry name" value="F_BAR"/>
    <property type="match status" value="1"/>
</dbReference>
<evidence type="ECO:0000259" key="14">
    <source>
        <dbReference type="PROSITE" id="PS50002"/>
    </source>
</evidence>
<feature type="domain" description="F-BAR" evidence="15">
    <location>
        <begin position="1"/>
        <end position="264"/>
    </location>
</feature>
<feature type="compositionally biased region" description="Acidic residues" evidence="13">
    <location>
        <begin position="586"/>
        <end position="598"/>
    </location>
</feature>
<keyword evidence="8 11" id="KW-0175">Coiled coil</keyword>
<feature type="domain" description="REM-1" evidence="16">
    <location>
        <begin position="418"/>
        <end position="495"/>
    </location>
</feature>
<keyword evidence="5" id="KW-1003">Cell membrane</keyword>
<feature type="region of interest" description="Disordered" evidence="13">
    <location>
        <begin position="499"/>
        <end position="599"/>
    </location>
</feature>
<dbReference type="Gene3D" id="1.20.1270.60">
    <property type="entry name" value="Arfaptin homology (AH) domain/BAR domain"/>
    <property type="match status" value="1"/>
</dbReference>
<dbReference type="InterPro" id="IPR031160">
    <property type="entry name" value="F_BAR_dom"/>
</dbReference>
<evidence type="ECO:0000256" key="8">
    <source>
        <dbReference type="ARBA" id="ARBA00023054"/>
    </source>
</evidence>
<evidence type="ECO:0000256" key="11">
    <source>
        <dbReference type="PROSITE-ProRule" id="PRU01077"/>
    </source>
</evidence>
<keyword evidence="6" id="KW-0963">Cytoplasm</keyword>
<evidence type="ECO:0000313" key="18">
    <source>
        <dbReference type="RefSeq" id="XP_032814561.1"/>
    </source>
</evidence>
<dbReference type="KEGG" id="pmrn:116944856"/>
<evidence type="ECO:0000256" key="2">
    <source>
        <dbReference type="ARBA" id="ARBA00004544"/>
    </source>
</evidence>
<dbReference type="SMART" id="SM00326">
    <property type="entry name" value="SH3"/>
    <property type="match status" value="1"/>
</dbReference>
<dbReference type="SUPFAM" id="SSF103657">
    <property type="entry name" value="BAR/IMD domain-like"/>
    <property type="match status" value="1"/>
</dbReference>
<comment type="similarity">
    <text evidence="3">Belongs to the FNBP1 family.</text>
</comment>
<accession>A0AAJ7TCW7</accession>
<feature type="coiled-coil region" evidence="12">
    <location>
        <begin position="131"/>
        <end position="158"/>
    </location>
</feature>
<evidence type="ECO:0000256" key="5">
    <source>
        <dbReference type="ARBA" id="ARBA00022475"/>
    </source>
</evidence>
<evidence type="ECO:0000256" key="12">
    <source>
        <dbReference type="SAM" id="Coils"/>
    </source>
</evidence>
<keyword evidence="9" id="KW-0472">Membrane</keyword>
<dbReference type="GO" id="GO:0005938">
    <property type="term" value="C:cell cortex"/>
    <property type="evidence" value="ECO:0007669"/>
    <property type="project" value="UniProtKB-SubCell"/>
</dbReference>
<dbReference type="PANTHER" id="PTHR15735">
    <property type="entry name" value="FCH AND DOUBLE SH3 DOMAINS PROTEIN"/>
    <property type="match status" value="1"/>
</dbReference>
<dbReference type="InterPro" id="IPR036028">
    <property type="entry name" value="SH3-like_dom_sf"/>
</dbReference>
<evidence type="ECO:0000259" key="15">
    <source>
        <dbReference type="PROSITE" id="PS51741"/>
    </source>
</evidence>
<dbReference type="RefSeq" id="XP_032814561.1">
    <property type="nucleotide sequence ID" value="XM_032958670.1"/>
</dbReference>
<dbReference type="SUPFAM" id="SSF50044">
    <property type="entry name" value="SH3-domain"/>
    <property type="match status" value="1"/>
</dbReference>
<dbReference type="Pfam" id="PF00018">
    <property type="entry name" value="SH3_1"/>
    <property type="match status" value="1"/>
</dbReference>
<dbReference type="GO" id="GO:0006897">
    <property type="term" value="P:endocytosis"/>
    <property type="evidence" value="ECO:0007669"/>
    <property type="project" value="UniProtKB-KW"/>
</dbReference>
<evidence type="ECO:0000313" key="17">
    <source>
        <dbReference type="Proteomes" id="UP001318040"/>
    </source>
</evidence>
<dbReference type="SMART" id="SM00055">
    <property type="entry name" value="FCH"/>
    <property type="match status" value="1"/>
</dbReference>
<dbReference type="InterPro" id="IPR001060">
    <property type="entry name" value="FCH_dom"/>
</dbReference>
<dbReference type="GO" id="GO:0005886">
    <property type="term" value="C:plasma membrane"/>
    <property type="evidence" value="ECO:0007669"/>
    <property type="project" value="UniProtKB-SubCell"/>
</dbReference>
<dbReference type="GO" id="GO:0007165">
    <property type="term" value="P:signal transduction"/>
    <property type="evidence" value="ECO:0007669"/>
    <property type="project" value="InterPro"/>
</dbReference>
<dbReference type="Pfam" id="PF00611">
    <property type="entry name" value="FCH"/>
    <property type="match status" value="1"/>
</dbReference>
<gene>
    <name evidence="18" type="primary">LOC116944856</name>
</gene>
<evidence type="ECO:0000259" key="16">
    <source>
        <dbReference type="PROSITE" id="PS51860"/>
    </source>
</evidence>
<keyword evidence="4 10" id="KW-0728">SH3 domain</keyword>
<dbReference type="InterPro" id="IPR057870">
    <property type="entry name" value="HR1_TOCA"/>
</dbReference>
<keyword evidence="17" id="KW-1185">Reference proteome</keyword>
<dbReference type="InterPro" id="IPR027267">
    <property type="entry name" value="AH/BAR_dom_sf"/>
</dbReference>
<dbReference type="InterPro" id="IPR001452">
    <property type="entry name" value="SH3_domain"/>
</dbReference>
<evidence type="ECO:0000256" key="13">
    <source>
        <dbReference type="SAM" id="MobiDB-lite"/>
    </source>
</evidence>
<evidence type="ECO:0000256" key="1">
    <source>
        <dbReference type="ARBA" id="ARBA00004236"/>
    </source>
</evidence>
<feature type="compositionally biased region" description="Low complexity" evidence="13">
    <location>
        <begin position="293"/>
        <end position="306"/>
    </location>
</feature>
<organism evidence="17 18">
    <name type="scientific">Petromyzon marinus</name>
    <name type="common">Sea lamprey</name>
    <dbReference type="NCBI Taxonomy" id="7757"/>
    <lineage>
        <taxon>Eukaryota</taxon>
        <taxon>Metazoa</taxon>
        <taxon>Chordata</taxon>
        <taxon>Craniata</taxon>
        <taxon>Vertebrata</taxon>
        <taxon>Cyclostomata</taxon>
        <taxon>Hyperoartia</taxon>
        <taxon>Petromyzontiformes</taxon>
        <taxon>Petromyzontidae</taxon>
        <taxon>Petromyzon</taxon>
    </lineage>
</organism>
<comment type="subcellular location">
    <subcellularLocation>
        <location evidence="1">Cell membrane</location>
    </subcellularLocation>
    <subcellularLocation>
        <location evidence="2">Cytoplasm</location>
        <location evidence="2">Cell cortex</location>
    </subcellularLocation>
</comment>
<feature type="compositionally biased region" description="Pro residues" evidence="13">
    <location>
        <begin position="547"/>
        <end position="558"/>
    </location>
</feature>
<reference evidence="18" key="1">
    <citation type="submission" date="2025-08" db="UniProtKB">
        <authorList>
            <consortium name="RefSeq"/>
        </authorList>
    </citation>
    <scope>IDENTIFICATION</scope>
    <source>
        <tissue evidence="18">Sperm</tissue>
    </source>
</reference>
<dbReference type="AlphaFoldDB" id="A0AAJ7TCW7"/>
<dbReference type="InterPro" id="IPR011072">
    <property type="entry name" value="HR1_rho-bd"/>
</dbReference>
<protein>
    <submittedName>
        <fullName evidence="18">Formin-binding protein 1-like isoform X1</fullName>
    </submittedName>
</protein>
<keyword evidence="7" id="KW-0254">Endocytosis</keyword>
<evidence type="ECO:0000256" key="3">
    <source>
        <dbReference type="ARBA" id="ARBA00009426"/>
    </source>
</evidence>
<dbReference type="FunFam" id="2.30.30.40:FF:000203">
    <property type="entry name" value="Cdc42-interacting protein 4, isoform F"/>
    <property type="match status" value="1"/>
</dbReference>
<dbReference type="PROSITE" id="PS51860">
    <property type="entry name" value="REM_1"/>
    <property type="match status" value="1"/>
</dbReference>
<evidence type="ECO:0000256" key="6">
    <source>
        <dbReference type="ARBA" id="ARBA00022490"/>
    </source>
</evidence>
<evidence type="ECO:0000256" key="10">
    <source>
        <dbReference type="PROSITE-ProRule" id="PRU00192"/>
    </source>
</evidence>
<dbReference type="Gene3D" id="6.10.140.470">
    <property type="match status" value="1"/>
</dbReference>
<evidence type="ECO:0000256" key="9">
    <source>
        <dbReference type="ARBA" id="ARBA00023136"/>
    </source>
</evidence>
<dbReference type="Proteomes" id="UP001318040">
    <property type="component" value="Chromosome 22"/>
</dbReference>
<dbReference type="PROSITE" id="PS50002">
    <property type="entry name" value="SH3"/>
    <property type="match status" value="1"/>
</dbReference>
<dbReference type="PANTHER" id="PTHR15735:SF12">
    <property type="entry name" value="CDC42-INTERACTING PROTEIN 4, ISOFORM B"/>
    <property type="match status" value="1"/>
</dbReference>
<dbReference type="FunFam" id="1.20.1270.60:FF:000002">
    <property type="entry name" value="Formin-binding protein 1-like isoform 1"/>
    <property type="match status" value="1"/>
</dbReference>
<evidence type="ECO:0000256" key="4">
    <source>
        <dbReference type="ARBA" id="ARBA00022443"/>
    </source>
</evidence>
<proteinExistence type="inferred from homology"/>
<sequence>MSWGVDLWDQFDNVEKHTQWGIDFLEKYCKFVKERTEIETNYAKQLRNLTKKYQSKKTSKEEDENRFSVCRAFVAVLTELNDYAGQHEVIAENMNGAILREVLAYVQELKQERKTQLNDGRKAQQHLEGCWKQLESSKKKFERECKEAERALQHFEKMDNDINVTKADVEKARTQSNQRMQMAEDCKSEYAAQLQKFNEEQHQHYFTVMPKVFQDLQAMDERRISNIAESITRFADIDRQVMPILGKCLDEMTSAAESISAEKDSGLVVEAYKSGFERPSDVDFEDYSQFISRTPSDSSISSSSKPDVSRSDNKPVAPGITKSKPKLWPFGKKHKSPPHLPPLDVASAQGGLSTPGSPNAAGPQSPSSLSPSHHRSHDQGGSKSRMMPSFKSLKRGLSMKLSSPGCVPKGVPAEDFSHLPPEQRRKKLQQKIDDLNSEIKKEVDQREALLKMKDVYLKNPQMGDSTSLEPKLSETAHKIDKLQQEAQKFENWLADAEGRMPARVHGPKRNSAAYDRSSIVVNNVVNNGSQDRESSPDGSYTEEAPPEGTPAPPAPRQPDPAAAVAPAHGGGGGTTATTAAQVDSGGDFDDDDFEDEEPLPVLGRCKALYPFDGNSEGTIAIAEEELFQLVEEDKGDGWTRVRRANGEEGYVPTSYLEVTLDPVAAAAAAKPGS</sequence>
<feature type="coiled-coil region" evidence="12">
    <location>
        <begin position="425"/>
        <end position="452"/>
    </location>
</feature>
<name>A0AAJ7TCW7_PETMA</name>
<dbReference type="Pfam" id="PF25610">
    <property type="entry name" value="HR1_TOCA"/>
    <property type="match status" value="1"/>
</dbReference>
<feature type="domain" description="SH3" evidence="14">
    <location>
        <begin position="600"/>
        <end position="661"/>
    </location>
</feature>
<feature type="region of interest" description="Disordered" evidence="13">
    <location>
        <begin position="293"/>
        <end position="388"/>
    </location>
</feature>